<evidence type="ECO:0000256" key="4">
    <source>
        <dbReference type="SAM" id="Phobius"/>
    </source>
</evidence>
<feature type="transmembrane region" description="Helical" evidence="4">
    <location>
        <begin position="351"/>
        <end position="372"/>
    </location>
</feature>
<dbReference type="AlphaFoldDB" id="A0A7L5BU23"/>
<dbReference type="GO" id="GO:0022857">
    <property type="term" value="F:transmembrane transporter activity"/>
    <property type="evidence" value="ECO:0007669"/>
    <property type="project" value="InterPro"/>
</dbReference>
<reference evidence="6 7" key="1">
    <citation type="submission" date="2020-02" db="EMBL/GenBank/DDBJ databases">
        <title>complete genome sequence of Rhodobacteraceae bacterium.</title>
        <authorList>
            <person name="Park J."/>
            <person name="Kim Y.-S."/>
            <person name="Kim K.-H."/>
        </authorList>
    </citation>
    <scope>NUCLEOTIDE SEQUENCE [LARGE SCALE GENOMIC DNA]</scope>
    <source>
        <strain evidence="6 7">RR4-56</strain>
    </source>
</reference>
<proteinExistence type="predicted"/>
<dbReference type="InterPro" id="IPR020846">
    <property type="entry name" value="MFS_dom"/>
</dbReference>
<dbReference type="RefSeq" id="WP_165096305.1">
    <property type="nucleotide sequence ID" value="NZ_CP049056.1"/>
</dbReference>
<keyword evidence="7" id="KW-1185">Reference proteome</keyword>
<feature type="transmembrane region" description="Helical" evidence="4">
    <location>
        <begin position="283"/>
        <end position="302"/>
    </location>
</feature>
<feature type="domain" description="Major facilitator superfamily (MFS) profile" evidence="5">
    <location>
        <begin position="7"/>
        <end position="405"/>
    </location>
</feature>
<dbReference type="InterPro" id="IPR052952">
    <property type="entry name" value="MFS-Transporter"/>
</dbReference>
<accession>A0A7L5BU23</accession>
<dbReference type="PROSITE" id="PS50850">
    <property type="entry name" value="MFS"/>
    <property type="match status" value="1"/>
</dbReference>
<dbReference type="Gene3D" id="1.20.1250.20">
    <property type="entry name" value="MFS general substrate transporter like domains"/>
    <property type="match status" value="2"/>
</dbReference>
<dbReference type="KEGG" id="hdh:G5B40_06035"/>
<organism evidence="6 7">
    <name type="scientific">Pikeienuella piscinae</name>
    <dbReference type="NCBI Taxonomy" id="2748098"/>
    <lineage>
        <taxon>Bacteria</taxon>
        <taxon>Pseudomonadati</taxon>
        <taxon>Pseudomonadota</taxon>
        <taxon>Alphaproteobacteria</taxon>
        <taxon>Rhodobacterales</taxon>
        <taxon>Paracoccaceae</taxon>
        <taxon>Pikeienuella</taxon>
    </lineage>
</organism>
<name>A0A7L5BU23_9RHOB</name>
<feature type="transmembrane region" description="Helical" evidence="4">
    <location>
        <begin position="12"/>
        <end position="31"/>
    </location>
</feature>
<keyword evidence="1 4" id="KW-0812">Transmembrane</keyword>
<feature type="transmembrane region" description="Helical" evidence="4">
    <location>
        <begin position="308"/>
        <end position="330"/>
    </location>
</feature>
<feature type="transmembrane region" description="Helical" evidence="4">
    <location>
        <begin position="378"/>
        <end position="397"/>
    </location>
</feature>
<feature type="transmembrane region" description="Helical" evidence="4">
    <location>
        <begin position="51"/>
        <end position="72"/>
    </location>
</feature>
<dbReference type="SUPFAM" id="SSF103473">
    <property type="entry name" value="MFS general substrate transporter"/>
    <property type="match status" value="1"/>
</dbReference>
<feature type="transmembrane region" description="Helical" evidence="4">
    <location>
        <begin position="221"/>
        <end position="246"/>
    </location>
</feature>
<dbReference type="EMBL" id="CP049056">
    <property type="protein sequence ID" value="QIE55052.1"/>
    <property type="molecule type" value="Genomic_DNA"/>
</dbReference>
<evidence type="ECO:0000313" key="7">
    <source>
        <dbReference type="Proteomes" id="UP000503336"/>
    </source>
</evidence>
<evidence type="ECO:0000259" key="5">
    <source>
        <dbReference type="PROSITE" id="PS50850"/>
    </source>
</evidence>
<evidence type="ECO:0000256" key="1">
    <source>
        <dbReference type="ARBA" id="ARBA00022692"/>
    </source>
</evidence>
<gene>
    <name evidence="6" type="ORF">G5B40_06035</name>
</gene>
<keyword evidence="2 4" id="KW-1133">Transmembrane helix</keyword>
<dbReference type="PANTHER" id="PTHR23527">
    <property type="entry name" value="BLL3282 PROTEIN"/>
    <property type="match status" value="1"/>
</dbReference>
<evidence type="ECO:0000256" key="2">
    <source>
        <dbReference type="ARBA" id="ARBA00022989"/>
    </source>
</evidence>
<dbReference type="PANTHER" id="PTHR23527:SF1">
    <property type="entry name" value="BLL3282 PROTEIN"/>
    <property type="match status" value="1"/>
</dbReference>
<dbReference type="InterPro" id="IPR036259">
    <property type="entry name" value="MFS_trans_sf"/>
</dbReference>
<evidence type="ECO:0000313" key="6">
    <source>
        <dbReference type="EMBL" id="QIE55052.1"/>
    </source>
</evidence>
<feature type="transmembrane region" description="Helical" evidence="4">
    <location>
        <begin position="84"/>
        <end position="116"/>
    </location>
</feature>
<sequence length="413" mass="41745">MTHAGAKLTPVWGIGFVLAYQTAIVGMGQTAPVLAPVAAAEIGVDAANVGYFTAIVFGTALFSSNGVAGLMARLGSFVGSAASLLTAALGVLCVAFAESVWMIVLGAMLIGVGYGPVNPLGSRVLMRVAPAGRRNLIFSIKQSSVSIGGAVAGVVLPALALGFGWRAAVAATGVFALIVVGFAFPTRAAVGDDAEAGASIRFIGPLKVAAAVIAEAELRSVAAAAFSFSMMQFGFMSIYVTLLWGWLDIAPAVAAAMLSVSLIASIAGRIFWGWRADGGNPPLILLGLAWCGAVSLMLMLLMSPEWPLFATTLFSAALGFGAMSWSGVLLSEVARIGAARKDPAGTLRATAGTMVFAYLGGLLGPAMLSLSAALFGGYSAGVVAIAACMAATGIALAPNARKTSEMLEARDDG</sequence>
<dbReference type="Proteomes" id="UP000503336">
    <property type="component" value="Chromosome"/>
</dbReference>
<feature type="transmembrane region" description="Helical" evidence="4">
    <location>
        <begin position="252"/>
        <end position="271"/>
    </location>
</feature>
<evidence type="ECO:0000256" key="3">
    <source>
        <dbReference type="ARBA" id="ARBA00023136"/>
    </source>
</evidence>
<dbReference type="InterPro" id="IPR011701">
    <property type="entry name" value="MFS"/>
</dbReference>
<protein>
    <submittedName>
        <fullName evidence="6">MFS transporter</fullName>
    </submittedName>
</protein>
<dbReference type="Pfam" id="PF07690">
    <property type="entry name" value="MFS_1"/>
    <property type="match status" value="1"/>
</dbReference>
<keyword evidence="3 4" id="KW-0472">Membrane</keyword>
<feature type="transmembrane region" description="Helical" evidence="4">
    <location>
        <begin position="163"/>
        <end position="184"/>
    </location>
</feature>
<feature type="transmembrane region" description="Helical" evidence="4">
    <location>
        <begin position="136"/>
        <end position="156"/>
    </location>
</feature>